<evidence type="ECO:0000313" key="3">
    <source>
        <dbReference type="Proteomes" id="UP000032066"/>
    </source>
</evidence>
<evidence type="ECO:0000259" key="1">
    <source>
        <dbReference type="Pfam" id="PF01464"/>
    </source>
</evidence>
<dbReference type="InterPro" id="IPR008258">
    <property type="entry name" value="Transglycosylase_SLT_dom_1"/>
</dbReference>
<dbReference type="InterPro" id="IPR023346">
    <property type="entry name" value="Lysozyme-like_dom_sf"/>
</dbReference>
<sequence>MEISHAGAIKTSEVTYGGKGKFKSGEAACRDYIAQALDAMGITDPAAREAWTKGMLTIAKRESTYNAAGSQVNLWDTNAHGAKQADGAPLNSSRGGWQTIPPTFAAYHVKGTSTDIYDPVANVAASMNYIRSRYHVSADGHDLASKVQQADPNRPARGY</sequence>
<name>A0A0D0Q444_KITGR</name>
<dbReference type="AlphaFoldDB" id="A0A0D0Q444"/>
<dbReference type="Pfam" id="PF01464">
    <property type="entry name" value="SLT"/>
    <property type="match status" value="1"/>
</dbReference>
<comment type="caution">
    <text evidence="2">The sequence shown here is derived from an EMBL/GenBank/DDBJ whole genome shotgun (WGS) entry which is preliminary data.</text>
</comment>
<dbReference type="SUPFAM" id="SSF53955">
    <property type="entry name" value="Lysozyme-like"/>
    <property type="match status" value="1"/>
</dbReference>
<gene>
    <name evidence="2" type="ORF">TR51_05035</name>
</gene>
<dbReference type="PATRIC" id="fig|2064.6.peg.1113"/>
<accession>A0A0D0Q444</accession>
<organism evidence="2 3">
    <name type="scientific">Kitasatospora griseola</name>
    <name type="common">Streptomyces griseolosporeus</name>
    <dbReference type="NCBI Taxonomy" id="2064"/>
    <lineage>
        <taxon>Bacteria</taxon>
        <taxon>Bacillati</taxon>
        <taxon>Actinomycetota</taxon>
        <taxon>Actinomycetes</taxon>
        <taxon>Kitasatosporales</taxon>
        <taxon>Streptomycetaceae</taxon>
        <taxon>Kitasatospora</taxon>
    </lineage>
</organism>
<protein>
    <recommendedName>
        <fullName evidence="1">Transglycosylase SLT domain-containing protein</fullName>
    </recommendedName>
</protein>
<proteinExistence type="predicted"/>
<evidence type="ECO:0000313" key="2">
    <source>
        <dbReference type="EMBL" id="KIQ67327.1"/>
    </source>
</evidence>
<dbReference type="STRING" id="2064.TR51_05035"/>
<keyword evidence="3" id="KW-1185">Reference proteome</keyword>
<dbReference type="EMBL" id="JXZB01000001">
    <property type="protein sequence ID" value="KIQ67327.1"/>
    <property type="molecule type" value="Genomic_DNA"/>
</dbReference>
<dbReference type="Proteomes" id="UP000032066">
    <property type="component" value="Unassembled WGS sequence"/>
</dbReference>
<feature type="domain" description="Transglycosylase SLT" evidence="1">
    <location>
        <begin position="48"/>
        <end position="135"/>
    </location>
</feature>
<reference evidence="2 3" key="1">
    <citation type="submission" date="2015-02" db="EMBL/GenBank/DDBJ databases">
        <title>Draft genome sequence of Kitasatospora griseola MF730-N6, a bafilomycin, terpentecin and satosporin producer.</title>
        <authorList>
            <person name="Arens J.C."/>
            <person name="Haltli B."/>
            <person name="Kerr R.G."/>
        </authorList>
    </citation>
    <scope>NUCLEOTIDE SEQUENCE [LARGE SCALE GENOMIC DNA]</scope>
    <source>
        <strain evidence="2 3">MF730-N6</strain>
    </source>
</reference>